<comment type="similarity">
    <text evidence="2">Belongs to the major facilitator superfamily.</text>
</comment>
<dbReference type="Gene3D" id="1.20.1250.20">
    <property type="entry name" value="MFS general substrate transporter like domains"/>
    <property type="match status" value="2"/>
</dbReference>
<comment type="caution">
    <text evidence="10">The sequence shown here is derived from an EMBL/GenBank/DDBJ whole genome shotgun (WGS) entry which is preliminary data.</text>
</comment>
<feature type="transmembrane region" description="Helical" evidence="8">
    <location>
        <begin position="174"/>
        <end position="196"/>
    </location>
</feature>
<feature type="compositionally biased region" description="Basic and acidic residues" evidence="7">
    <location>
        <begin position="216"/>
        <end position="227"/>
    </location>
</feature>
<evidence type="ECO:0000313" key="10">
    <source>
        <dbReference type="EMBL" id="MYC95842.1"/>
    </source>
</evidence>
<evidence type="ECO:0000256" key="8">
    <source>
        <dbReference type="SAM" id="Phobius"/>
    </source>
</evidence>
<feature type="transmembrane region" description="Helical" evidence="8">
    <location>
        <begin position="116"/>
        <end position="134"/>
    </location>
</feature>
<keyword evidence="3" id="KW-0813">Transport</keyword>
<dbReference type="PANTHER" id="PTHR23514">
    <property type="entry name" value="BYPASS OF STOP CODON PROTEIN 6"/>
    <property type="match status" value="1"/>
</dbReference>
<evidence type="ECO:0000256" key="2">
    <source>
        <dbReference type="ARBA" id="ARBA00008335"/>
    </source>
</evidence>
<evidence type="ECO:0000256" key="7">
    <source>
        <dbReference type="SAM" id="MobiDB-lite"/>
    </source>
</evidence>
<dbReference type="GO" id="GO:0022857">
    <property type="term" value="F:transmembrane transporter activity"/>
    <property type="evidence" value="ECO:0007669"/>
    <property type="project" value="InterPro"/>
</dbReference>
<evidence type="ECO:0000256" key="6">
    <source>
        <dbReference type="ARBA" id="ARBA00023136"/>
    </source>
</evidence>
<dbReference type="SUPFAM" id="SSF103473">
    <property type="entry name" value="MFS general substrate transporter"/>
    <property type="match status" value="1"/>
</dbReference>
<evidence type="ECO:0000259" key="9">
    <source>
        <dbReference type="PROSITE" id="PS50850"/>
    </source>
</evidence>
<evidence type="ECO:0000256" key="4">
    <source>
        <dbReference type="ARBA" id="ARBA00022692"/>
    </source>
</evidence>
<dbReference type="EMBL" id="VXMH01000069">
    <property type="protein sequence ID" value="MYC95842.1"/>
    <property type="molecule type" value="Genomic_DNA"/>
</dbReference>
<reference evidence="10" key="1">
    <citation type="submission" date="2019-09" db="EMBL/GenBank/DDBJ databases">
        <title>Characterisation of the sponge microbiome using genome-centric metagenomics.</title>
        <authorList>
            <person name="Engelberts J.P."/>
            <person name="Robbins S.J."/>
            <person name="De Goeij J.M."/>
            <person name="Aranda M."/>
            <person name="Bell S.C."/>
            <person name="Webster N.S."/>
        </authorList>
    </citation>
    <scope>NUCLEOTIDE SEQUENCE</scope>
    <source>
        <strain evidence="10">SB0661_bin_32</strain>
    </source>
</reference>
<dbReference type="PROSITE" id="PS50850">
    <property type="entry name" value="MFS"/>
    <property type="match status" value="1"/>
</dbReference>
<feature type="domain" description="Major facilitator superfamily (MFS) profile" evidence="9">
    <location>
        <begin position="19"/>
        <end position="441"/>
    </location>
</feature>
<feature type="transmembrane region" description="Helical" evidence="8">
    <location>
        <begin position="12"/>
        <end position="37"/>
    </location>
</feature>
<feature type="transmembrane region" description="Helical" evidence="8">
    <location>
        <begin position="88"/>
        <end position="110"/>
    </location>
</feature>
<dbReference type="PANTHER" id="PTHR23514:SF3">
    <property type="entry name" value="BYPASS OF STOP CODON PROTEIN 6"/>
    <property type="match status" value="1"/>
</dbReference>
<feature type="transmembrane region" description="Helical" evidence="8">
    <location>
        <begin position="290"/>
        <end position="310"/>
    </location>
</feature>
<feature type="transmembrane region" description="Helical" evidence="8">
    <location>
        <begin position="49"/>
        <end position="76"/>
    </location>
</feature>
<dbReference type="AlphaFoldDB" id="A0A6B1D8X3"/>
<sequence>MAKLNRAAAPDAIAPALPVTALGLTGYLFIGTAAVLIPSVMPFITDEYMATGLTLTAIGLIFPARAVGGILGNLLAGVASDRLGYSKLVWIAALALAASMVLVAGAGLWLLFLAGFALISIVQASLTTGINAMVADANRDSRARALNVLHGVYAVGATISPLVFAVVLEQGVPWRWTMAATGLIWLFYGAGALLLVRRVSPSTASSAMPAAPAADESVHAQDPEQKKTRQGGVMASILSSVWVELHDVLTANLGMLRNAGFLALFLIAFIYNGVAFSLLGWVALFMQESAGFSTFSSISMISVFYIALTAGRFLCAAYAERLGYAATLLILAAGLALTYPLVIFSTTAAPLVIGIFLTGLTLSGLFPTALAYGTRLYPQHSGAVTGVLNVAMTIGTMLPPLWTAIFSDLWSFQTALGINYSMAFLLLAVCVYLARIEPRTKS</sequence>
<proteinExistence type="inferred from homology"/>
<evidence type="ECO:0000256" key="3">
    <source>
        <dbReference type="ARBA" id="ARBA00022448"/>
    </source>
</evidence>
<gene>
    <name evidence="10" type="ORF">F4X14_12840</name>
</gene>
<keyword evidence="5 8" id="KW-1133">Transmembrane helix</keyword>
<organism evidence="10">
    <name type="scientific">Caldilineaceae bacterium SB0661_bin_32</name>
    <dbReference type="NCBI Taxonomy" id="2605255"/>
    <lineage>
        <taxon>Bacteria</taxon>
        <taxon>Bacillati</taxon>
        <taxon>Chloroflexota</taxon>
        <taxon>Caldilineae</taxon>
        <taxon>Caldilineales</taxon>
        <taxon>Caldilineaceae</taxon>
    </lineage>
</organism>
<feature type="transmembrane region" description="Helical" evidence="8">
    <location>
        <begin position="417"/>
        <end position="434"/>
    </location>
</feature>
<protein>
    <submittedName>
        <fullName evidence="10">MFS transporter</fullName>
    </submittedName>
</protein>
<evidence type="ECO:0000256" key="1">
    <source>
        <dbReference type="ARBA" id="ARBA00004651"/>
    </source>
</evidence>
<name>A0A6B1D8X3_9CHLR</name>
<keyword evidence="6 8" id="KW-0472">Membrane</keyword>
<dbReference type="Pfam" id="PF07690">
    <property type="entry name" value="MFS_1"/>
    <property type="match status" value="1"/>
</dbReference>
<feature type="transmembrane region" description="Helical" evidence="8">
    <location>
        <begin position="146"/>
        <end position="168"/>
    </location>
</feature>
<comment type="subcellular location">
    <subcellularLocation>
        <location evidence="1">Cell membrane</location>
        <topology evidence="1">Multi-pass membrane protein</topology>
    </subcellularLocation>
</comment>
<dbReference type="InterPro" id="IPR051788">
    <property type="entry name" value="MFS_Transporter"/>
</dbReference>
<dbReference type="InterPro" id="IPR011701">
    <property type="entry name" value="MFS"/>
</dbReference>
<evidence type="ECO:0000256" key="5">
    <source>
        <dbReference type="ARBA" id="ARBA00022989"/>
    </source>
</evidence>
<dbReference type="InterPro" id="IPR020846">
    <property type="entry name" value="MFS_dom"/>
</dbReference>
<dbReference type="GO" id="GO:0005886">
    <property type="term" value="C:plasma membrane"/>
    <property type="evidence" value="ECO:0007669"/>
    <property type="project" value="UniProtKB-SubCell"/>
</dbReference>
<dbReference type="InterPro" id="IPR036259">
    <property type="entry name" value="MFS_trans_sf"/>
</dbReference>
<feature type="transmembrane region" description="Helical" evidence="8">
    <location>
        <begin position="348"/>
        <end position="372"/>
    </location>
</feature>
<feature type="region of interest" description="Disordered" evidence="7">
    <location>
        <begin position="207"/>
        <end position="231"/>
    </location>
</feature>
<accession>A0A6B1D8X3</accession>
<keyword evidence="4 8" id="KW-0812">Transmembrane</keyword>
<feature type="transmembrane region" description="Helical" evidence="8">
    <location>
        <begin position="322"/>
        <end position="342"/>
    </location>
</feature>
<feature type="transmembrane region" description="Helical" evidence="8">
    <location>
        <begin position="261"/>
        <end position="284"/>
    </location>
</feature>
<feature type="transmembrane region" description="Helical" evidence="8">
    <location>
        <begin position="384"/>
        <end position="405"/>
    </location>
</feature>